<name>A0A2J7PQV0_9NEOP</name>
<feature type="compositionally biased region" description="Basic and acidic residues" evidence="1">
    <location>
        <begin position="682"/>
        <end position="693"/>
    </location>
</feature>
<sequence length="1112" mass="127318">MDEGKKSDERGRKESSTSGEEPDNKGGTVDDEEGTDPTDINGRGKEVEEKPFRNPENGKCHDREKCEDKENKKDDIEKEAISEAEKDNDGKGTKQKIKERKEDEAEMSVYKDETGECKDKSVKEGKEEVFKDGTGNEKGREVLQVADDKAHETEVQEVIDKGKVGLKMFPMAFLPSKEGNIQLETADHTVTRNNQDPVTYKEEAGIEVKMVSGNTMQSNNQATSSKDIIINEQGKKTNEIPKTVECPTEASLDKSQKEYATDKSMRTDSGDSDKEKKKQDLEISENMNKEVEEGMLTEVNKVKPCKEHDVTKKEREMKDGRTVTIFNNAVHGMADVELNASVTLVNNEVCHTLQKEAKNREDLSFIDVDEGPKGMIKATQEEKSKDEAGEMSSSKETMKHLVLTETATDKQELWKTHEKEETEANSKANEELNIKDFNDTEKGKREEYENREQQKEPNDDERVLDLDYKSSFMVKVIPESSAQKSVEKDMEHSQEKQTCTSQETTVKLNEKHIAKNNKILASEMILPPKKSYESDQSRGILDMSVTDKPICTVFQGTVTRDAKCEESIQRSDVTHSSQNQENNKVKVGNSFSTEAAISDQLKQLECKFQQSIQEKPAPLKPQPLRQQTQQKEQKQQTQLQEKTQKQQQEQNQMKQKQQKEEKMPAQQNEQQQKQQKTQNRHKKEEKEQAEQKQVRQTQQPVKQKIEKTQKHEEKKCTQQNQQQSVIGEQVKIHEQKLVEHKKQKQPQTNEKSQQKQQEQMIKKQFKQEIKNETEEQQWQPEQKCKQQHIQSHKQEKERDSKTQPKQENQQQQQFQLVKQPQQETTQKNQSKWPQQEQKPKEQGHKQPKQQVPKQITHEQEEEKQKQQSRPDKGHHQQEQQPTQQSEEGEDDSVPGCGGTQGRSCPIYFGVKSYLHHFYDSAPVKDSQLYEDYIEEDDFEYTVDPVKHRGCRKCCHGFWFRAGLWGGINLMLVGVITLLVGYLTPQREMIVGHHNNLEILDRTAIAFNRRLELCRLAGLAVFCCGGLVLLITLLLSTFLHIGGHNNNNGHCCSNNAYYGYVTTSLVEPFIAGSPVSASAGIKIPITENIKSVQPPLWPDIATVKDGAIVPHMP</sequence>
<feature type="region of interest" description="Disordered" evidence="1">
    <location>
        <begin position="480"/>
        <end position="504"/>
    </location>
</feature>
<evidence type="ECO:0000313" key="3">
    <source>
        <dbReference type="EMBL" id="PNF18709.1"/>
    </source>
</evidence>
<feature type="compositionally biased region" description="Basic and acidic residues" evidence="1">
    <location>
        <begin position="792"/>
        <end position="804"/>
    </location>
</feature>
<evidence type="ECO:0000256" key="1">
    <source>
        <dbReference type="SAM" id="MobiDB-lite"/>
    </source>
</evidence>
<feature type="compositionally biased region" description="Basic and acidic residues" evidence="1">
    <location>
        <begin position="1"/>
        <end position="15"/>
    </location>
</feature>
<feature type="region of interest" description="Disordered" evidence="1">
    <location>
        <begin position="378"/>
        <end position="462"/>
    </location>
</feature>
<dbReference type="STRING" id="105785.A0A2J7PQV0"/>
<dbReference type="GO" id="GO:0007399">
    <property type="term" value="P:nervous system development"/>
    <property type="evidence" value="ECO:0007669"/>
    <property type="project" value="TreeGrafter"/>
</dbReference>
<dbReference type="Proteomes" id="UP000235965">
    <property type="component" value="Unassembled WGS sequence"/>
</dbReference>
<accession>A0A2J7PQV0</accession>
<feature type="compositionally biased region" description="Low complexity" evidence="1">
    <location>
        <begin position="805"/>
        <end position="836"/>
    </location>
</feature>
<organism evidence="3 4">
    <name type="scientific">Cryptotermes secundus</name>
    <dbReference type="NCBI Taxonomy" id="105785"/>
    <lineage>
        <taxon>Eukaryota</taxon>
        <taxon>Metazoa</taxon>
        <taxon>Ecdysozoa</taxon>
        <taxon>Arthropoda</taxon>
        <taxon>Hexapoda</taxon>
        <taxon>Insecta</taxon>
        <taxon>Pterygota</taxon>
        <taxon>Neoptera</taxon>
        <taxon>Polyneoptera</taxon>
        <taxon>Dictyoptera</taxon>
        <taxon>Blattodea</taxon>
        <taxon>Blattoidea</taxon>
        <taxon>Termitoidae</taxon>
        <taxon>Kalotermitidae</taxon>
        <taxon>Cryptotermitinae</taxon>
        <taxon>Cryptotermes</taxon>
    </lineage>
</organism>
<feature type="compositionally biased region" description="Low complexity" evidence="1">
    <location>
        <begin position="664"/>
        <end position="677"/>
    </location>
</feature>
<feature type="region of interest" description="Disordered" evidence="1">
    <location>
        <begin position="567"/>
        <end position="588"/>
    </location>
</feature>
<keyword evidence="2" id="KW-0812">Transmembrane</keyword>
<dbReference type="GO" id="GO:0043025">
    <property type="term" value="C:neuronal cell body"/>
    <property type="evidence" value="ECO:0007669"/>
    <property type="project" value="TreeGrafter"/>
</dbReference>
<feature type="compositionally biased region" description="Basic and acidic residues" evidence="1">
    <location>
        <begin position="251"/>
        <end position="285"/>
    </location>
</feature>
<proteinExistence type="predicted"/>
<dbReference type="GO" id="GO:0043005">
    <property type="term" value="C:neuron projection"/>
    <property type="evidence" value="ECO:0007669"/>
    <property type="project" value="TreeGrafter"/>
</dbReference>
<dbReference type="InParanoid" id="A0A2J7PQV0"/>
<feature type="region of interest" description="Disordered" evidence="1">
    <location>
        <begin position="608"/>
        <end position="898"/>
    </location>
</feature>
<dbReference type="InterPro" id="IPR024883">
    <property type="entry name" value="Neurensin"/>
</dbReference>
<feature type="compositionally biased region" description="Basic and acidic residues" evidence="1">
    <location>
        <begin position="855"/>
        <end position="877"/>
    </location>
</feature>
<evidence type="ECO:0008006" key="5">
    <source>
        <dbReference type="Google" id="ProtNLM"/>
    </source>
</evidence>
<feature type="compositionally biased region" description="Low complexity" evidence="1">
    <location>
        <begin position="622"/>
        <end position="655"/>
    </location>
</feature>
<reference evidence="3 4" key="1">
    <citation type="submission" date="2017-12" db="EMBL/GenBank/DDBJ databases">
        <title>Hemimetabolous genomes reveal molecular basis of termite eusociality.</title>
        <authorList>
            <person name="Harrison M.C."/>
            <person name="Jongepier E."/>
            <person name="Robertson H.M."/>
            <person name="Arning N."/>
            <person name="Bitard-Feildel T."/>
            <person name="Chao H."/>
            <person name="Childers C.P."/>
            <person name="Dinh H."/>
            <person name="Doddapaneni H."/>
            <person name="Dugan S."/>
            <person name="Gowin J."/>
            <person name="Greiner C."/>
            <person name="Han Y."/>
            <person name="Hu H."/>
            <person name="Hughes D.S.T."/>
            <person name="Huylmans A.-K."/>
            <person name="Kemena C."/>
            <person name="Kremer L.P.M."/>
            <person name="Lee S.L."/>
            <person name="Lopez-Ezquerra A."/>
            <person name="Mallet L."/>
            <person name="Monroy-Kuhn J.M."/>
            <person name="Moser A."/>
            <person name="Murali S.C."/>
            <person name="Muzny D.M."/>
            <person name="Otani S."/>
            <person name="Piulachs M.-D."/>
            <person name="Poelchau M."/>
            <person name="Qu J."/>
            <person name="Schaub F."/>
            <person name="Wada-Katsumata A."/>
            <person name="Worley K.C."/>
            <person name="Xie Q."/>
            <person name="Ylla G."/>
            <person name="Poulsen M."/>
            <person name="Gibbs R.A."/>
            <person name="Schal C."/>
            <person name="Richards S."/>
            <person name="Belles X."/>
            <person name="Korb J."/>
            <person name="Bornberg-Bauer E."/>
        </authorList>
    </citation>
    <scope>NUCLEOTIDE SEQUENCE [LARGE SCALE GENOMIC DNA]</scope>
    <source>
        <tissue evidence="3">Whole body</tissue>
    </source>
</reference>
<dbReference type="EMBL" id="NEVH01022635">
    <property type="protein sequence ID" value="PNF18709.1"/>
    <property type="molecule type" value="Genomic_DNA"/>
</dbReference>
<feature type="compositionally biased region" description="Basic and acidic residues" evidence="1">
    <location>
        <begin position="703"/>
        <end position="716"/>
    </location>
</feature>
<feature type="compositionally biased region" description="Polar residues" evidence="1">
    <location>
        <begin position="717"/>
        <end position="726"/>
    </location>
</feature>
<feature type="compositionally biased region" description="Basic and acidic residues" evidence="1">
    <location>
        <begin position="407"/>
        <end position="462"/>
    </location>
</feature>
<dbReference type="PANTHER" id="PTHR14796">
    <property type="entry name" value="NEURENSIN 1-RELATED"/>
    <property type="match status" value="1"/>
</dbReference>
<feature type="region of interest" description="Disordered" evidence="1">
    <location>
        <begin position="1"/>
        <end position="122"/>
    </location>
</feature>
<feature type="region of interest" description="Disordered" evidence="1">
    <location>
        <begin position="231"/>
        <end position="285"/>
    </location>
</feature>
<comment type="caution">
    <text evidence="3">The sequence shown here is derived from an EMBL/GenBank/DDBJ whole genome shotgun (WGS) entry which is preliminary data.</text>
</comment>
<evidence type="ECO:0000256" key="2">
    <source>
        <dbReference type="SAM" id="Phobius"/>
    </source>
</evidence>
<feature type="compositionally biased region" description="Basic and acidic residues" evidence="1">
    <location>
        <begin position="379"/>
        <end position="388"/>
    </location>
</feature>
<feature type="compositionally biased region" description="Low complexity" evidence="1">
    <location>
        <begin position="745"/>
        <end position="759"/>
    </location>
</feature>
<feature type="compositionally biased region" description="Basic and acidic residues" evidence="1">
    <location>
        <begin position="730"/>
        <end position="740"/>
    </location>
</feature>
<keyword evidence="2" id="KW-0472">Membrane</keyword>
<feature type="transmembrane region" description="Helical" evidence="2">
    <location>
        <begin position="1015"/>
        <end position="1040"/>
    </location>
</feature>
<gene>
    <name evidence="3" type="ORF">B7P43_G05029</name>
</gene>
<feature type="compositionally biased region" description="Basic and acidic residues" evidence="1">
    <location>
        <begin position="99"/>
        <end position="122"/>
    </location>
</feature>
<dbReference type="Pfam" id="PF14927">
    <property type="entry name" value="Neurensin"/>
    <property type="match status" value="1"/>
</dbReference>
<feature type="transmembrane region" description="Helical" evidence="2">
    <location>
        <begin position="957"/>
        <end position="982"/>
    </location>
</feature>
<feature type="compositionally biased region" description="Basic and acidic residues" evidence="1">
    <location>
        <begin position="485"/>
        <end position="495"/>
    </location>
</feature>
<keyword evidence="2" id="KW-1133">Transmembrane helix</keyword>
<dbReference type="AlphaFoldDB" id="A0A2J7PQV0"/>
<dbReference type="GO" id="GO:0030133">
    <property type="term" value="C:transport vesicle"/>
    <property type="evidence" value="ECO:0007669"/>
    <property type="project" value="InterPro"/>
</dbReference>
<feature type="compositionally biased region" description="Basic and acidic residues" evidence="1">
    <location>
        <begin position="42"/>
        <end position="92"/>
    </location>
</feature>
<keyword evidence="4" id="KW-1185">Reference proteome</keyword>
<dbReference type="OrthoDB" id="8197250at2759"/>
<dbReference type="PANTHER" id="PTHR14796:SF3">
    <property type="entry name" value="NEURENSIN 1-LIKE-RELATED"/>
    <property type="match status" value="1"/>
</dbReference>
<evidence type="ECO:0000313" key="4">
    <source>
        <dbReference type="Proteomes" id="UP000235965"/>
    </source>
</evidence>
<protein>
    <recommendedName>
        <fullName evidence="5">Neurensin-1</fullName>
    </recommendedName>
</protein>